<name>A0A5B0SMT6_PUCGR</name>
<dbReference type="EMBL" id="VSWC01000027">
    <property type="protein sequence ID" value="KAA1111005.1"/>
    <property type="molecule type" value="Genomic_DNA"/>
</dbReference>
<keyword evidence="1" id="KW-0472">Membrane</keyword>
<reference evidence="5 6" key="1">
    <citation type="submission" date="2019-05" db="EMBL/GenBank/DDBJ databases">
        <title>Emergence of the Ug99 lineage of the wheat stem rust pathogen through somatic hybridization.</title>
        <authorList>
            <person name="Li F."/>
            <person name="Upadhyaya N.M."/>
            <person name="Sperschneider J."/>
            <person name="Matny O."/>
            <person name="Nguyen-Phuc H."/>
            <person name="Mago R."/>
            <person name="Raley C."/>
            <person name="Miller M.E."/>
            <person name="Silverstein K.A.T."/>
            <person name="Henningsen E."/>
            <person name="Hirsch C.D."/>
            <person name="Visser B."/>
            <person name="Pretorius Z.A."/>
            <person name="Steffenson B.J."/>
            <person name="Schwessinger B."/>
            <person name="Dodds P.N."/>
            <person name="Figueroa M."/>
        </authorList>
    </citation>
    <scope>NUCLEOTIDE SEQUENCE [LARGE SCALE GENOMIC DNA]</scope>
    <source>
        <strain evidence="3">21-0</strain>
        <strain evidence="4 6">Ug99</strain>
    </source>
</reference>
<evidence type="ECO:0000313" key="6">
    <source>
        <dbReference type="Proteomes" id="UP000325313"/>
    </source>
</evidence>
<dbReference type="OrthoDB" id="10445690at2759"/>
<keyword evidence="1" id="KW-1133">Transmembrane helix</keyword>
<dbReference type="EMBL" id="VDEP01000001">
    <property type="protein sequence ID" value="KAA1138955.1"/>
    <property type="molecule type" value="Genomic_DNA"/>
</dbReference>
<feature type="chain" id="PRO_5036138372" evidence="2">
    <location>
        <begin position="22"/>
        <end position="497"/>
    </location>
</feature>
<keyword evidence="5" id="KW-1185">Reference proteome</keyword>
<keyword evidence="1" id="KW-0812">Transmembrane</keyword>
<dbReference type="Proteomes" id="UP000324748">
    <property type="component" value="Unassembled WGS sequence"/>
</dbReference>
<dbReference type="Proteomes" id="UP000325313">
    <property type="component" value="Unassembled WGS sequence"/>
</dbReference>
<gene>
    <name evidence="3" type="ORF">PGT21_035588</name>
    <name evidence="4" type="ORF">PGTUg99_031126</name>
</gene>
<evidence type="ECO:0000313" key="3">
    <source>
        <dbReference type="EMBL" id="KAA1111005.1"/>
    </source>
</evidence>
<dbReference type="AlphaFoldDB" id="A0A5B0SMT6"/>
<evidence type="ECO:0000256" key="1">
    <source>
        <dbReference type="SAM" id="Phobius"/>
    </source>
</evidence>
<organism evidence="4 6">
    <name type="scientific">Puccinia graminis f. sp. tritici</name>
    <dbReference type="NCBI Taxonomy" id="56615"/>
    <lineage>
        <taxon>Eukaryota</taxon>
        <taxon>Fungi</taxon>
        <taxon>Dikarya</taxon>
        <taxon>Basidiomycota</taxon>
        <taxon>Pucciniomycotina</taxon>
        <taxon>Pucciniomycetes</taxon>
        <taxon>Pucciniales</taxon>
        <taxon>Pucciniaceae</taxon>
        <taxon>Puccinia</taxon>
    </lineage>
</organism>
<protein>
    <submittedName>
        <fullName evidence="4">Uncharacterized protein</fullName>
    </submittedName>
</protein>
<evidence type="ECO:0000313" key="4">
    <source>
        <dbReference type="EMBL" id="KAA1138955.1"/>
    </source>
</evidence>
<sequence>MATSAQYFIFHFLILPTHSTSSNIFGSSQDYHRLSHAYHQSQAAKLHTFFSRSMCSIPTCADSDHSPSPVMLWYTTAWLVKSLWPPEVFIGHHYPWQDCESHPVNFYFFVLKGKNIDTGSGVDSQGQETQCMAASINVCDNIYTVQPVNQNAMSSLADDTGVAVVPGPFRWTVWSVVPTPNKQPAAYSSLSNLGFQYMEESLSCNITDARFTYYLKPRPKFKSKYRHKHQICGSCYSDVFQNTVHLCSDFDSSTSRLPKFASRFYGRLEQFVFSSARRLSFEKFNLDNVQSLIPSDAPKRLESTDITQLEISLKKMAFVPSPKSTLNTPASIQNYQMEGSLYLGNTSELTDPWPAFMNIKFIESTFFIITFKEDIEVRLIMNESNLLKMPSALSLLFSEQLEILSWLVDSTGSDLHNRSFGVSYTCTRTKKPWKQPLSLISSTVANSAGAFSFGMWLIVIIACKFDQRNQRAKKTDIEIPEFTNDQKADFPVSNDST</sequence>
<evidence type="ECO:0000256" key="2">
    <source>
        <dbReference type="SAM" id="SignalP"/>
    </source>
</evidence>
<accession>A0A5B0SMT6</accession>
<proteinExistence type="predicted"/>
<feature type="transmembrane region" description="Helical" evidence="1">
    <location>
        <begin position="444"/>
        <end position="465"/>
    </location>
</feature>
<comment type="caution">
    <text evidence="4">The sequence shown here is derived from an EMBL/GenBank/DDBJ whole genome shotgun (WGS) entry which is preliminary data.</text>
</comment>
<feature type="signal peptide" evidence="2">
    <location>
        <begin position="1"/>
        <end position="21"/>
    </location>
</feature>
<evidence type="ECO:0000313" key="5">
    <source>
        <dbReference type="Proteomes" id="UP000324748"/>
    </source>
</evidence>
<keyword evidence="2" id="KW-0732">Signal</keyword>